<evidence type="ECO:0000256" key="1">
    <source>
        <dbReference type="SAM" id="Phobius"/>
    </source>
</evidence>
<keyword evidence="1" id="KW-0472">Membrane</keyword>
<gene>
    <name evidence="2" type="primary">Hypp3762</name>
    <name evidence="2" type="ORF">BLAG_LOCUS20845</name>
</gene>
<accession>A0A8K0EYS5</accession>
<evidence type="ECO:0000313" key="2">
    <source>
        <dbReference type="EMBL" id="CAH1267513.1"/>
    </source>
</evidence>
<evidence type="ECO:0000313" key="3">
    <source>
        <dbReference type="Proteomes" id="UP000838412"/>
    </source>
</evidence>
<proteinExistence type="predicted"/>
<feature type="transmembrane region" description="Helical" evidence="1">
    <location>
        <begin position="167"/>
        <end position="186"/>
    </location>
</feature>
<feature type="transmembrane region" description="Helical" evidence="1">
    <location>
        <begin position="60"/>
        <end position="80"/>
    </location>
</feature>
<feature type="transmembrane region" description="Helical" evidence="1">
    <location>
        <begin position="192"/>
        <end position="212"/>
    </location>
</feature>
<organism evidence="2 3">
    <name type="scientific">Branchiostoma lanceolatum</name>
    <name type="common">Common lancelet</name>
    <name type="synonym">Amphioxus lanceolatum</name>
    <dbReference type="NCBI Taxonomy" id="7740"/>
    <lineage>
        <taxon>Eukaryota</taxon>
        <taxon>Metazoa</taxon>
        <taxon>Chordata</taxon>
        <taxon>Cephalochordata</taxon>
        <taxon>Leptocardii</taxon>
        <taxon>Amphioxiformes</taxon>
        <taxon>Branchiostomatidae</taxon>
        <taxon>Branchiostoma</taxon>
    </lineage>
</organism>
<feature type="transmembrane region" description="Helical" evidence="1">
    <location>
        <begin position="138"/>
        <end position="160"/>
    </location>
</feature>
<dbReference type="AlphaFoldDB" id="A0A8K0EYS5"/>
<sequence length="236" mass="26750">MSDVPTIICVVWKALALVYWAKMYKRESWDDVPPEAELVIWTFGASVMTDWGMTLFVMDLTYAVLAKVLNQCFLIGYLLVAHRVLEKQVSGQMTLRHRVCYALLVENCVAFNLTWNYVQTATLVSSLLARDFDIGPDAVVSVNLVLLAICVLVTVTVELVFRGKFRWTVASFPPLLIWAFNLRRVGDLDDTFPYALLVLAALLLVTKIAPVARPDFPQEGKQEHNVEDQMLEIYMT</sequence>
<keyword evidence="1" id="KW-1133">Transmembrane helix</keyword>
<name>A0A8K0EYS5_BRALA</name>
<protein>
    <submittedName>
        <fullName evidence="2">Hypp3762 protein</fullName>
    </submittedName>
</protein>
<reference evidence="2" key="1">
    <citation type="submission" date="2022-01" db="EMBL/GenBank/DDBJ databases">
        <authorList>
            <person name="Braso-Vives M."/>
        </authorList>
    </citation>
    <scope>NUCLEOTIDE SEQUENCE</scope>
</reference>
<feature type="transmembrane region" description="Helical" evidence="1">
    <location>
        <begin position="100"/>
        <end position="118"/>
    </location>
</feature>
<keyword evidence="1" id="KW-0812">Transmembrane</keyword>
<dbReference type="Proteomes" id="UP000838412">
    <property type="component" value="Chromosome 6"/>
</dbReference>
<dbReference type="EMBL" id="OV696691">
    <property type="protein sequence ID" value="CAH1267513.1"/>
    <property type="molecule type" value="Genomic_DNA"/>
</dbReference>
<keyword evidence="3" id="KW-1185">Reference proteome</keyword>